<protein>
    <recommendedName>
        <fullName evidence="3">Lipoprotein</fullName>
    </recommendedName>
</protein>
<dbReference type="AlphaFoldDB" id="A0A7V3E807"/>
<dbReference type="EMBL" id="DSUJ01000008">
    <property type="protein sequence ID" value="HFI91908.1"/>
    <property type="molecule type" value="Genomic_DNA"/>
</dbReference>
<evidence type="ECO:0008006" key="3">
    <source>
        <dbReference type="Google" id="ProtNLM"/>
    </source>
</evidence>
<feature type="chain" id="PRO_5031514156" description="Lipoprotein" evidence="1">
    <location>
        <begin position="19"/>
        <end position="230"/>
    </location>
</feature>
<dbReference type="PROSITE" id="PS51257">
    <property type="entry name" value="PROKAR_LIPOPROTEIN"/>
    <property type="match status" value="1"/>
</dbReference>
<gene>
    <name evidence="2" type="ORF">ENS31_10355</name>
</gene>
<name>A0A7V3E807_9BACT</name>
<evidence type="ECO:0000313" key="2">
    <source>
        <dbReference type="EMBL" id="HFI91908.1"/>
    </source>
</evidence>
<comment type="caution">
    <text evidence="2">The sequence shown here is derived from an EMBL/GenBank/DDBJ whole genome shotgun (WGS) entry which is preliminary data.</text>
</comment>
<organism evidence="2">
    <name type="scientific">Ignavibacterium album</name>
    <dbReference type="NCBI Taxonomy" id="591197"/>
    <lineage>
        <taxon>Bacteria</taxon>
        <taxon>Pseudomonadati</taxon>
        <taxon>Ignavibacteriota</taxon>
        <taxon>Ignavibacteria</taxon>
        <taxon>Ignavibacteriales</taxon>
        <taxon>Ignavibacteriaceae</taxon>
        <taxon>Ignavibacterium</taxon>
    </lineage>
</organism>
<keyword evidence="1" id="KW-0732">Signal</keyword>
<accession>A0A7V3E807</accession>
<evidence type="ECO:0000256" key="1">
    <source>
        <dbReference type="SAM" id="SignalP"/>
    </source>
</evidence>
<proteinExistence type="predicted"/>
<sequence>MKKTILFFAVLVSISFFACSDYSSESTLIIEPTLDRPIRPIVGTPINNFPYPFLFTFEKIKDVTYSRVEAKGSVEVYIKDDASKYSEFYVTVDYIIDIPKKLIYIENNGEGVFALENVNPEYITNINVYGAKYSDITREQVLPYGNGYELKSLPLNGWKTEKENIHVYSQMMPYYVKFIFGELNTKMGDYLVFLAKPKYEEFVIPEFNKYGVTDLRLYGYVTPLEAKVSE</sequence>
<reference evidence="2" key="1">
    <citation type="journal article" date="2020" name="mSystems">
        <title>Genome- and Community-Level Interaction Insights into Carbon Utilization and Element Cycling Functions of Hydrothermarchaeota in Hydrothermal Sediment.</title>
        <authorList>
            <person name="Zhou Z."/>
            <person name="Liu Y."/>
            <person name="Xu W."/>
            <person name="Pan J."/>
            <person name="Luo Z.H."/>
            <person name="Li M."/>
        </authorList>
    </citation>
    <scope>NUCLEOTIDE SEQUENCE [LARGE SCALE GENOMIC DNA]</scope>
    <source>
        <strain evidence="2">SpSt-479</strain>
    </source>
</reference>
<feature type="signal peptide" evidence="1">
    <location>
        <begin position="1"/>
        <end position="18"/>
    </location>
</feature>